<evidence type="ECO:0000313" key="7">
    <source>
        <dbReference type="Proteomes" id="UP000095679"/>
    </source>
</evidence>
<dbReference type="Pfam" id="PF00126">
    <property type="entry name" value="HTH_1"/>
    <property type="match status" value="1"/>
</dbReference>
<dbReference type="Pfam" id="PF03466">
    <property type="entry name" value="LysR_substrate"/>
    <property type="match status" value="1"/>
</dbReference>
<keyword evidence="2" id="KW-0805">Transcription regulation</keyword>
<dbReference type="SUPFAM" id="SSF46785">
    <property type="entry name" value="Winged helix' DNA-binding domain"/>
    <property type="match status" value="1"/>
</dbReference>
<dbReference type="PROSITE" id="PS50931">
    <property type="entry name" value="HTH_LYSR"/>
    <property type="match status" value="1"/>
</dbReference>
<dbReference type="NCBIfam" id="NF040786">
    <property type="entry name" value="LysR_Sec_metab"/>
    <property type="match status" value="1"/>
</dbReference>
<reference evidence="6 7" key="1">
    <citation type="submission" date="2015-09" db="EMBL/GenBank/DDBJ databases">
        <authorList>
            <consortium name="Pathogen Informatics"/>
        </authorList>
    </citation>
    <scope>NUCLEOTIDE SEQUENCE [LARGE SCALE GENOMIC DNA]</scope>
    <source>
        <strain evidence="6 7">2789STDY5834835</strain>
    </source>
</reference>
<evidence type="ECO:0000259" key="5">
    <source>
        <dbReference type="PROSITE" id="PS50931"/>
    </source>
</evidence>
<dbReference type="PANTHER" id="PTHR30126:SF64">
    <property type="entry name" value="HTH-TYPE TRANSCRIPTIONAL REGULATOR CITR"/>
    <property type="match status" value="1"/>
</dbReference>
<organism evidence="6 7">
    <name type="scientific">Anaerobutyricum hallii</name>
    <dbReference type="NCBI Taxonomy" id="39488"/>
    <lineage>
        <taxon>Bacteria</taxon>
        <taxon>Bacillati</taxon>
        <taxon>Bacillota</taxon>
        <taxon>Clostridia</taxon>
        <taxon>Lachnospirales</taxon>
        <taxon>Lachnospiraceae</taxon>
        <taxon>Anaerobutyricum</taxon>
    </lineage>
</organism>
<dbReference type="InterPro" id="IPR047788">
    <property type="entry name" value="LysR-like_Sec_metab"/>
</dbReference>
<keyword evidence="4" id="KW-0804">Transcription</keyword>
<dbReference type="GO" id="GO:0000976">
    <property type="term" value="F:transcription cis-regulatory region binding"/>
    <property type="evidence" value="ECO:0007669"/>
    <property type="project" value="TreeGrafter"/>
</dbReference>
<dbReference type="Proteomes" id="UP000095679">
    <property type="component" value="Unassembled WGS sequence"/>
</dbReference>
<dbReference type="FunFam" id="1.10.10.10:FF:000001">
    <property type="entry name" value="LysR family transcriptional regulator"/>
    <property type="match status" value="1"/>
</dbReference>
<dbReference type="InterPro" id="IPR000847">
    <property type="entry name" value="LysR_HTH_N"/>
</dbReference>
<sequence>MDIHQLQIFANVAECKGFLAASKKMHLSQSTVSTHVSALENELGKKLIRRTARNFELTEDGVKLYKYAIDILLLHRKAIMEVGGNGSEFLRIGTSSVPAQWFVPTILSGFLKKNVNTQVEMTSADSLDIIRRVKEGSLDIGFVGTKVEKQCKYIPLIKDHLVLAAPNTKKYQKIFSGESDSGESDLRQILEAPFLARRQYSGTMKEAFGSLKYFGIEEEDLNIIATFDSAEMLRDCVEAGMGISILSYQMIRELHESGKILIYRLPEKEFCRELYLIYKNESFLPEIVKKFIHYTEKSFKEKKCTEF</sequence>
<gene>
    <name evidence="6" type="primary">cysL</name>
    <name evidence="6" type="ORF">ERS852450_00659</name>
</gene>
<proteinExistence type="inferred from homology"/>
<feature type="domain" description="HTH lysR-type" evidence="5">
    <location>
        <begin position="1"/>
        <end position="58"/>
    </location>
</feature>
<evidence type="ECO:0000313" key="6">
    <source>
        <dbReference type="EMBL" id="CUN80243.1"/>
    </source>
</evidence>
<dbReference type="EMBL" id="CYZL01000004">
    <property type="protein sequence ID" value="CUN80243.1"/>
    <property type="molecule type" value="Genomic_DNA"/>
</dbReference>
<dbReference type="AlphaFoldDB" id="A0A173ZWK0"/>
<evidence type="ECO:0000256" key="3">
    <source>
        <dbReference type="ARBA" id="ARBA00023125"/>
    </source>
</evidence>
<dbReference type="Gene3D" id="3.40.190.290">
    <property type="match status" value="1"/>
</dbReference>
<dbReference type="Gene3D" id="1.10.10.10">
    <property type="entry name" value="Winged helix-like DNA-binding domain superfamily/Winged helix DNA-binding domain"/>
    <property type="match status" value="1"/>
</dbReference>
<protein>
    <submittedName>
        <fullName evidence="6">CysJI operon transcriptional activator</fullName>
    </submittedName>
</protein>
<dbReference type="PANTHER" id="PTHR30126">
    <property type="entry name" value="HTH-TYPE TRANSCRIPTIONAL REGULATOR"/>
    <property type="match status" value="1"/>
</dbReference>
<evidence type="ECO:0000256" key="4">
    <source>
        <dbReference type="ARBA" id="ARBA00023163"/>
    </source>
</evidence>
<accession>A0A173ZWK0</accession>
<dbReference type="SUPFAM" id="SSF53850">
    <property type="entry name" value="Periplasmic binding protein-like II"/>
    <property type="match status" value="1"/>
</dbReference>
<evidence type="ECO:0000256" key="2">
    <source>
        <dbReference type="ARBA" id="ARBA00023015"/>
    </source>
</evidence>
<name>A0A173ZWK0_9FIRM</name>
<dbReference type="RefSeq" id="WP_055298060.1">
    <property type="nucleotide sequence ID" value="NZ_BLYK01000042.1"/>
</dbReference>
<evidence type="ECO:0000256" key="1">
    <source>
        <dbReference type="ARBA" id="ARBA00009437"/>
    </source>
</evidence>
<dbReference type="InterPro" id="IPR005119">
    <property type="entry name" value="LysR_subst-bd"/>
</dbReference>
<dbReference type="InterPro" id="IPR036390">
    <property type="entry name" value="WH_DNA-bd_sf"/>
</dbReference>
<dbReference type="GO" id="GO:0003700">
    <property type="term" value="F:DNA-binding transcription factor activity"/>
    <property type="evidence" value="ECO:0007669"/>
    <property type="project" value="InterPro"/>
</dbReference>
<dbReference type="InterPro" id="IPR036388">
    <property type="entry name" value="WH-like_DNA-bd_sf"/>
</dbReference>
<dbReference type="PRINTS" id="PR00039">
    <property type="entry name" value="HTHLYSR"/>
</dbReference>
<keyword evidence="3" id="KW-0238">DNA-binding</keyword>
<comment type="similarity">
    <text evidence="1">Belongs to the LysR transcriptional regulatory family.</text>
</comment>